<evidence type="ECO:0000313" key="2">
    <source>
        <dbReference type="EMBL" id="KAK8765467.1"/>
    </source>
</evidence>
<feature type="transmembrane region" description="Helical" evidence="1">
    <location>
        <begin position="113"/>
        <end position="135"/>
    </location>
</feature>
<dbReference type="AlphaFoldDB" id="A0AAQ4DSM7"/>
<gene>
    <name evidence="2" type="ORF">V5799_031926</name>
</gene>
<comment type="caution">
    <text evidence="2">The sequence shown here is derived from an EMBL/GenBank/DDBJ whole genome shotgun (WGS) entry which is preliminary data.</text>
</comment>
<evidence type="ECO:0000256" key="1">
    <source>
        <dbReference type="SAM" id="Phobius"/>
    </source>
</evidence>
<keyword evidence="1" id="KW-1133">Transmembrane helix</keyword>
<dbReference type="EMBL" id="JARKHS020027328">
    <property type="protein sequence ID" value="KAK8765467.1"/>
    <property type="molecule type" value="Genomic_DNA"/>
</dbReference>
<protein>
    <submittedName>
        <fullName evidence="2">Uncharacterized protein</fullName>
    </submittedName>
</protein>
<feature type="transmembrane region" description="Helical" evidence="1">
    <location>
        <begin position="175"/>
        <end position="193"/>
    </location>
</feature>
<keyword evidence="3" id="KW-1185">Reference proteome</keyword>
<sequence length="240" mass="26960">MLNGLTLYALRQLSTTFYVRDLVFTSLLMAYQEPMVISDVITHSPFKARILETVLAGEALVSTSLFLFWEVVDSNSDSISATRVVTWFAWFVLGSLVLGKVVGHVMAYVLDHLHYEATLMCSLSLASVYVTYYLADLFMFRGGMLGVIAMGLTMKACATSAAMTDDEPFLRFWSTYRYVLAVLLVFLASMRVGRELSNIRSYRPVYMPTVYCFVRLSNRCGHPAKHRSARNGALYCVLVA</sequence>
<feature type="transmembrane region" description="Helical" evidence="1">
    <location>
        <begin position="142"/>
        <end position="163"/>
    </location>
</feature>
<organism evidence="2 3">
    <name type="scientific">Amblyomma americanum</name>
    <name type="common">Lone star tick</name>
    <dbReference type="NCBI Taxonomy" id="6943"/>
    <lineage>
        <taxon>Eukaryota</taxon>
        <taxon>Metazoa</taxon>
        <taxon>Ecdysozoa</taxon>
        <taxon>Arthropoda</taxon>
        <taxon>Chelicerata</taxon>
        <taxon>Arachnida</taxon>
        <taxon>Acari</taxon>
        <taxon>Parasitiformes</taxon>
        <taxon>Ixodida</taxon>
        <taxon>Ixodoidea</taxon>
        <taxon>Ixodidae</taxon>
        <taxon>Amblyomminae</taxon>
        <taxon>Amblyomma</taxon>
    </lineage>
</organism>
<feature type="transmembrane region" description="Helical" evidence="1">
    <location>
        <begin position="84"/>
        <end position="107"/>
    </location>
</feature>
<name>A0AAQ4DSM7_AMBAM</name>
<keyword evidence="1" id="KW-0812">Transmembrane</keyword>
<accession>A0AAQ4DSM7</accession>
<keyword evidence="1" id="KW-0472">Membrane</keyword>
<proteinExistence type="predicted"/>
<reference evidence="2 3" key="1">
    <citation type="journal article" date="2023" name="Arcadia Sci">
        <title>De novo assembly of a long-read Amblyomma americanum tick genome.</title>
        <authorList>
            <person name="Chou S."/>
            <person name="Poskanzer K.E."/>
            <person name="Rollins M."/>
            <person name="Thuy-Boun P.S."/>
        </authorList>
    </citation>
    <scope>NUCLEOTIDE SEQUENCE [LARGE SCALE GENOMIC DNA]</scope>
    <source>
        <strain evidence="2">F_SG_1</strain>
        <tissue evidence="2">Salivary glands</tissue>
    </source>
</reference>
<dbReference type="Proteomes" id="UP001321473">
    <property type="component" value="Unassembled WGS sequence"/>
</dbReference>
<evidence type="ECO:0000313" key="3">
    <source>
        <dbReference type="Proteomes" id="UP001321473"/>
    </source>
</evidence>